<dbReference type="PANTHER" id="PTHR34387:SF1">
    <property type="entry name" value="PERIPLASMIC IMMUNOGENIC PROTEIN"/>
    <property type="match status" value="1"/>
</dbReference>
<feature type="chain" id="PRO_5045560919" evidence="1">
    <location>
        <begin position="44"/>
        <end position="263"/>
    </location>
</feature>
<dbReference type="Proteomes" id="UP001430954">
    <property type="component" value="Unassembled WGS sequence"/>
</dbReference>
<dbReference type="Pfam" id="PF04402">
    <property type="entry name" value="SIMPL"/>
    <property type="match status" value="1"/>
</dbReference>
<dbReference type="InterPro" id="IPR052022">
    <property type="entry name" value="26kDa_periplasmic_antigen"/>
</dbReference>
<evidence type="ECO:0000256" key="1">
    <source>
        <dbReference type="SAM" id="SignalP"/>
    </source>
</evidence>
<dbReference type="RefSeq" id="WP_425492090.1">
    <property type="nucleotide sequence ID" value="NZ_JAINZW010000003.1"/>
</dbReference>
<comment type="caution">
    <text evidence="2">The sequence shown here is derived from an EMBL/GenBank/DDBJ whole genome shotgun (WGS) entry which is preliminary data.</text>
</comment>
<reference evidence="2 3" key="1">
    <citation type="submission" date="2021-09" db="EMBL/GenBank/DDBJ databases">
        <title>Lysobacter sp. 13A isolated from the river sediment.</title>
        <authorList>
            <person name="Liu H."/>
            <person name="Li S."/>
            <person name="Mao S."/>
        </authorList>
    </citation>
    <scope>NUCLEOTIDE SEQUENCE [LARGE SCALE GENOMIC DNA]</scope>
    <source>
        <strain evidence="2 3">13A</strain>
    </source>
</reference>
<name>A0ABS7T6V9_9GAMM</name>
<keyword evidence="3" id="KW-1185">Reference proteome</keyword>
<dbReference type="EMBL" id="JAINZW010000003">
    <property type="protein sequence ID" value="MBZ4039614.1"/>
    <property type="molecule type" value="Genomic_DNA"/>
</dbReference>
<dbReference type="InterPro" id="IPR007497">
    <property type="entry name" value="SIMPL/DUF541"/>
</dbReference>
<proteinExistence type="predicted"/>
<sequence length="263" mass="27602">MPRHAPAAPRATAVTHTRLDRLRPLALTLALALGTLATMPASAQNQTPAMATPGGTLLSVSAQAEVRRVPDIATLSTGVVTQAADANAAMRANAEQMDRVVAAIRKAGIAERDIQTSGVNLYPQYRHAENQPPTITGYQANNTVNITVRDIDKLGPIMDALVASGANQVNGPSFDIDDKDGALDEARKAAIAKARARAEMYAGTLGMRVRRIVSISEGGSLGPPVPMPMMAMARMEKAQADTSISPGENTVSANLDVVFELGQ</sequence>
<feature type="signal peptide" evidence="1">
    <location>
        <begin position="1"/>
        <end position="43"/>
    </location>
</feature>
<dbReference type="Gene3D" id="3.30.70.2970">
    <property type="entry name" value="Protein of unknown function (DUF541), domain 2"/>
    <property type="match status" value="1"/>
</dbReference>
<protein>
    <submittedName>
        <fullName evidence="2">SIMPL domain-containing protein</fullName>
    </submittedName>
</protein>
<keyword evidence="1" id="KW-0732">Signal</keyword>
<accession>A0ABS7T6V9</accession>
<gene>
    <name evidence="2" type="ORF">K6753_08715</name>
</gene>
<dbReference type="Gene3D" id="3.30.110.170">
    <property type="entry name" value="Protein of unknown function (DUF541), domain 1"/>
    <property type="match status" value="1"/>
</dbReference>
<evidence type="ECO:0000313" key="2">
    <source>
        <dbReference type="EMBL" id="MBZ4039614.1"/>
    </source>
</evidence>
<evidence type="ECO:0000313" key="3">
    <source>
        <dbReference type="Proteomes" id="UP001430954"/>
    </source>
</evidence>
<organism evidence="2 3">
    <name type="scientific">Novilysobacter selenitireducens</name>
    <dbReference type="NCBI Taxonomy" id="2872639"/>
    <lineage>
        <taxon>Bacteria</taxon>
        <taxon>Pseudomonadati</taxon>
        <taxon>Pseudomonadota</taxon>
        <taxon>Gammaproteobacteria</taxon>
        <taxon>Lysobacterales</taxon>
        <taxon>Lysobacteraceae</taxon>
        <taxon>Novilysobacter</taxon>
    </lineage>
</organism>
<dbReference type="PANTHER" id="PTHR34387">
    <property type="entry name" value="SLR1258 PROTEIN"/>
    <property type="match status" value="1"/>
</dbReference>